<dbReference type="Pfam" id="PF00126">
    <property type="entry name" value="HTH_1"/>
    <property type="match status" value="1"/>
</dbReference>
<evidence type="ECO:0000259" key="1">
    <source>
        <dbReference type="Pfam" id="PF00126"/>
    </source>
</evidence>
<keyword evidence="3" id="KW-1185">Reference proteome</keyword>
<evidence type="ECO:0000313" key="2">
    <source>
        <dbReference type="EMBL" id="ADI30236.1"/>
    </source>
</evidence>
<organism evidence="2 3">
    <name type="scientific">Methylotenera versatilis (strain 301)</name>
    <dbReference type="NCBI Taxonomy" id="666681"/>
    <lineage>
        <taxon>Bacteria</taxon>
        <taxon>Pseudomonadati</taxon>
        <taxon>Pseudomonadota</taxon>
        <taxon>Betaproteobacteria</taxon>
        <taxon>Nitrosomonadales</taxon>
        <taxon>Methylophilaceae</taxon>
        <taxon>Methylotenera</taxon>
    </lineage>
</organism>
<dbReference type="Gene3D" id="1.10.10.10">
    <property type="entry name" value="Winged helix-like DNA-binding domain superfamily/Winged helix DNA-binding domain"/>
    <property type="match status" value="1"/>
</dbReference>
<reference evidence="2 3" key="2">
    <citation type="journal article" date="2011" name="J. Bacteriol.">
        <title>Genomes of three methylotrophs from a single niche uncover genetic and metabolic divergence of Methylophilaceae.</title>
        <authorList>
            <person name="Lapidus A."/>
            <person name="Clum A."/>
            <person name="Labutti K."/>
            <person name="Kaluzhnaya M.G."/>
            <person name="Lim S."/>
            <person name="Beck D.A."/>
            <person name="Glavina Del Rio T."/>
            <person name="Nolan M."/>
            <person name="Mavromatis K."/>
            <person name="Huntemann M."/>
            <person name="Lucas S."/>
            <person name="Lidstrom M.E."/>
            <person name="Ivanova N."/>
            <person name="Chistoserdova L."/>
        </authorList>
    </citation>
    <scope>NUCLEOTIDE SEQUENCE [LARGE SCALE GENOMIC DNA]</scope>
    <source>
        <strain evidence="2 3">301</strain>
    </source>
</reference>
<accession>D7DJK1</accession>
<dbReference type="InterPro" id="IPR000847">
    <property type="entry name" value="LysR_HTH_N"/>
</dbReference>
<dbReference type="InterPro" id="IPR036390">
    <property type="entry name" value="WH_DNA-bd_sf"/>
</dbReference>
<dbReference type="InterPro" id="IPR051815">
    <property type="entry name" value="Molybdate_resp_trans_reg"/>
</dbReference>
<dbReference type="AlphaFoldDB" id="D7DJK1"/>
<protein>
    <submittedName>
        <fullName evidence="2">Putative transcriptional regulator, ModE family</fullName>
    </submittedName>
</protein>
<proteinExistence type="predicted"/>
<feature type="domain" description="HTH lysR-type" evidence="1">
    <location>
        <begin position="48"/>
        <end position="108"/>
    </location>
</feature>
<dbReference type="PANTHER" id="PTHR30432:SF1">
    <property type="entry name" value="DNA-BINDING TRANSCRIPTIONAL DUAL REGULATOR MODE"/>
    <property type="match status" value="1"/>
</dbReference>
<sequence>MAPQSLADLMLSSLVAAEIYYTYAMANNQLKIRIANDSSVVMGPGKAELLETIDACGSISSAAKQMQMSYRRAWELVDVMNKSFNQPLVSSSPGGHHGGGAQLTDFGRFILKNYRDLVTKAQAAVEVELNHILSNLKKSD</sequence>
<dbReference type="Proteomes" id="UP000000383">
    <property type="component" value="Chromosome"/>
</dbReference>
<dbReference type="InterPro" id="IPR036388">
    <property type="entry name" value="WH-like_DNA-bd_sf"/>
</dbReference>
<name>D7DJK1_METV0</name>
<gene>
    <name evidence="2" type="ordered locus">M301_1864</name>
</gene>
<dbReference type="eggNOG" id="COG2005">
    <property type="taxonomic scope" value="Bacteria"/>
</dbReference>
<dbReference type="GO" id="GO:0003700">
    <property type="term" value="F:DNA-binding transcription factor activity"/>
    <property type="evidence" value="ECO:0007669"/>
    <property type="project" value="InterPro"/>
</dbReference>
<reference evidence="3" key="1">
    <citation type="submission" date="2010-05" db="EMBL/GenBank/DDBJ databases">
        <title>Complete sequence of Methylotenera sp. 301.</title>
        <authorList>
            <person name="Lucas S."/>
            <person name="Copeland A."/>
            <person name="Lapidus A."/>
            <person name="Cheng J.-F."/>
            <person name="Bruce D."/>
            <person name="Goodwin L."/>
            <person name="Pitluck S."/>
            <person name="Clum A."/>
            <person name="Land M."/>
            <person name="Hauser L."/>
            <person name="Kyrpides N."/>
            <person name="Ivanova N."/>
            <person name="Chistoservova L."/>
            <person name="Kalyuzhnaya M."/>
            <person name="Woyke T."/>
        </authorList>
    </citation>
    <scope>NUCLEOTIDE SEQUENCE [LARGE SCALE GENOMIC DNA]</scope>
    <source>
        <strain evidence="3">301</strain>
    </source>
</reference>
<dbReference type="HOGENOM" id="CLU_125440_1_1_4"/>
<dbReference type="KEGG" id="meh:M301_1864"/>
<evidence type="ECO:0000313" key="3">
    <source>
        <dbReference type="Proteomes" id="UP000000383"/>
    </source>
</evidence>
<dbReference type="PANTHER" id="PTHR30432">
    <property type="entry name" value="TRANSCRIPTIONAL REGULATOR MODE"/>
    <property type="match status" value="1"/>
</dbReference>
<dbReference type="EMBL" id="CP002056">
    <property type="protein sequence ID" value="ADI30236.1"/>
    <property type="molecule type" value="Genomic_DNA"/>
</dbReference>
<dbReference type="SUPFAM" id="SSF46785">
    <property type="entry name" value="Winged helix' DNA-binding domain"/>
    <property type="match status" value="1"/>
</dbReference>
<dbReference type="STRING" id="666681.M301_1864"/>